<organism evidence="1 2">
    <name type="scientific">Salinimicrobium gaetbulicola</name>
    <dbReference type="NCBI Taxonomy" id="999702"/>
    <lineage>
        <taxon>Bacteria</taxon>
        <taxon>Pseudomonadati</taxon>
        <taxon>Bacteroidota</taxon>
        <taxon>Flavobacteriia</taxon>
        <taxon>Flavobacteriales</taxon>
        <taxon>Flavobacteriaceae</taxon>
        <taxon>Salinimicrobium</taxon>
    </lineage>
</organism>
<evidence type="ECO:0008006" key="3">
    <source>
        <dbReference type="Google" id="ProtNLM"/>
    </source>
</evidence>
<proteinExistence type="predicted"/>
<gene>
    <name evidence="1" type="ORF">ACFQ1G_11955</name>
</gene>
<name>A0ABW3IHM0_9FLAO</name>
<keyword evidence="2" id="KW-1185">Reference proteome</keyword>
<dbReference type="Proteomes" id="UP001597100">
    <property type="component" value="Unassembled WGS sequence"/>
</dbReference>
<protein>
    <recommendedName>
        <fullName evidence="3">Nitrite reductase/ring-hydroxylating ferredoxin subunit</fullName>
    </recommendedName>
</protein>
<evidence type="ECO:0000313" key="2">
    <source>
        <dbReference type="Proteomes" id="UP001597100"/>
    </source>
</evidence>
<evidence type="ECO:0000313" key="1">
    <source>
        <dbReference type="EMBL" id="MFD0977509.1"/>
    </source>
</evidence>
<dbReference type="EMBL" id="JBHTJP010000035">
    <property type="protein sequence ID" value="MFD0977509.1"/>
    <property type="molecule type" value="Genomic_DNA"/>
</dbReference>
<reference evidence="2" key="1">
    <citation type="journal article" date="2019" name="Int. J. Syst. Evol. Microbiol.">
        <title>The Global Catalogue of Microorganisms (GCM) 10K type strain sequencing project: providing services to taxonomists for standard genome sequencing and annotation.</title>
        <authorList>
            <consortium name="The Broad Institute Genomics Platform"/>
            <consortium name="The Broad Institute Genome Sequencing Center for Infectious Disease"/>
            <person name="Wu L."/>
            <person name="Ma J."/>
        </authorList>
    </citation>
    <scope>NUCLEOTIDE SEQUENCE [LARGE SCALE GENOMIC DNA]</scope>
    <source>
        <strain evidence="2">CCUG 60898</strain>
    </source>
</reference>
<dbReference type="RefSeq" id="WP_380739851.1">
    <property type="nucleotide sequence ID" value="NZ_JBHTJP010000035.1"/>
</dbReference>
<sequence length="141" mass="15913">MRKFFLYLLLSLPFLGCSGDDEIRQNPYLQDISFTARFDLNLPEYNSLNFPGNHFVTTKYGIKGIVIYNLNNSQYLAFELTDPNHVPQSCSLLTVKGIEASCSCDENVYNIVTGQLVEGEGQYSLKPYRAILRGSILEVSN</sequence>
<accession>A0ABW3IHM0</accession>
<comment type="caution">
    <text evidence="1">The sequence shown here is derived from an EMBL/GenBank/DDBJ whole genome shotgun (WGS) entry which is preliminary data.</text>
</comment>